<gene>
    <name evidence="2" type="ORF">METZ01_LOCUS385011</name>
</gene>
<accession>A0A382UDP3</accession>
<name>A0A382UDP3_9ZZZZ</name>
<organism evidence="2">
    <name type="scientific">marine metagenome</name>
    <dbReference type="NCBI Taxonomy" id="408172"/>
    <lineage>
        <taxon>unclassified sequences</taxon>
        <taxon>metagenomes</taxon>
        <taxon>ecological metagenomes</taxon>
    </lineage>
</organism>
<evidence type="ECO:0000313" key="2">
    <source>
        <dbReference type="EMBL" id="SVD32157.1"/>
    </source>
</evidence>
<feature type="region of interest" description="Disordered" evidence="1">
    <location>
        <begin position="1"/>
        <end position="37"/>
    </location>
</feature>
<sequence>MDSLNDWSKEKNQSNFSNDAEVSHQHIDSIAFGQEGV</sequence>
<dbReference type="AlphaFoldDB" id="A0A382UDP3"/>
<dbReference type="EMBL" id="UINC01143309">
    <property type="protein sequence ID" value="SVD32157.1"/>
    <property type="molecule type" value="Genomic_DNA"/>
</dbReference>
<protein>
    <submittedName>
        <fullName evidence="2">Uncharacterized protein</fullName>
    </submittedName>
</protein>
<evidence type="ECO:0000256" key="1">
    <source>
        <dbReference type="SAM" id="MobiDB-lite"/>
    </source>
</evidence>
<proteinExistence type="predicted"/>
<reference evidence="2" key="1">
    <citation type="submission" date="2018-05" db="EMBL/GenBank/DDBJ databases">
        <authorList>
            <person name="Lanie J.A."/>
            <person name="Ng W.-L."/>
            <person name="Kazmierczak K.M."/>
            <person name="Andrzejewski T.M."/>
            <person name="Davidsen T.M."/>
            <person name="Wayne K.J."/>
            <person name="Tettelin H."/>
            <person name="Glass J.I."/>
            <person name="Rusch D."/>
            <person name="Podicherti R."/>
            <person name="Tsui H.-C.T."/>
            <person name="Winkler M.E."/>
        </authorList>
    </citation>
    <scope>NUCLEOTIDE SEQUENCE</scope>
</reference>